<protein>
    <submittedName>
        <fullName evidence="1">Uncharacterized protein</fullName>
    </submittedName>
</protein>
<accession>A0A8S5RZP5</accession>
<organism evidence="1">
    <name type="scientific">Myoviridae sp. ctNQV2</name>
    <dbReference type="NCBI Taxonomy" id="2827683"/>
    <lineage>
        <taxon>Viruses</taxon>
        <taxon>Duplodnaviria</taxon>
        <taxon>Heunggongvirae</taxon>
        <taxon>Uroviricota</taxon>
        <taxon>Caudoviricetes</taxon>
    </lineage>
</organism>
<sequence>MIKSFKIKTNCKGCGYKYNRAYVKKNHAKFIPFSKGSYISKWDDEYWYFNKKINNYIERFLLKNVGKNVDEVFNKFSKLHFRNTKEISDKWDEYVKSIHSYSWDLYRYGKIFGFYVNEYNILCYNKWNKRDYKEYIQFTYKQLNWNETREIPIFGKVRESPNGELIGIAKRVRYINDFYVIYKGEVIKLPVYHVPYGEKHSWDSNRVGTFDYRHNQKYEETFKRVYIPLKKGYKHVSCNWYDYYSGEKKIINEDGSYEYIKKDIIGNLGYGTLDFHIIIAQAEKEYEKIMFKKRISEN</sequence>
<reference evidence="1" key="1">
    <citation type="journal article" date="2021" name="Proc. Natl. Acad. Sci. U.S.A.">
        <title>A Catalog of Tens of Thousands of Viruses from Human Metagenomes Reveals Hidden Associations with Chronic Diseases.</title>
        <authorList>
            <person name="Tisza M.J."/>
            <person name="Buck C.B."/>
        </authorList>
    </citation>
    <scope>NUCLEOTIDE SEQUENCE</scope>
    <source>
        <strain evidence="1">CtNQV2</strain>
    </source>
</reference>
<proteinExistence type="predicted"/>
<evidence type="ECO:0000313" key="1">
    <source>
        <dbReference type="EMBL" id="DAF44145.1"/>
    </source>
</evidence>
<name>A0A8S5RZP5_9CAUD</name>
<dbReference type="EMBL" id="BK032510">
    <property type="protein sequence ID" value="DAF44145.1"/>
    <property type="molecule type" value="Genomic_DNA"/>
</dbReference>